<dbReference type="EMBL" id="FOLO01000081">
    <property type="protein sequence ID" value="SFD65603.1"/>
    <property type="molecule type" value="Genomic_DNA"/>
</dbReference>
<dbReference type="AlphaFoldDB" id="A0A1I1UA18"/>
<evidence type="ECO:0000256" key="1">
    <source>
        <dbReference type="ARBA" id="ARBA00004651"/>
    </source>
</evidence>
<dbReference type="Proteomes" id="UP000198862">
    <property type="component" value="Unassembled WGS sequence"/>
</dbReference>
<dbReference type="PANTHER" id="PTHR30086:SF14">
    <property type="entry name" value="HOMOSERINE_HOMOSERINE LACTONE EFFLUX PROTEIN"/>
    <property type="match status" value="1"/>
</dbReference>
<keyword evidence="5 7" id="KW-1133">Transmembrane helix</keyword>
<name>A0A1I1UA18_9GAMM</name>
<proteinExistence type="inferred from homology"/>
<evidence type="ECO:0000256" key="3">
    <source>
        <dbReference type="ARBA" id="ARBA00022475"/>
    </source>
</evidence>
<evidence type="ECO:0000256" key="7">
    <source>
        <dbReference type="SAM" id="Phobius"/>
    </source>
</evidence>
<evidence type="ECO:0000256" key="5">
    <source>
        <dbReference type="ARBA" id="ARBA00022989"/>
    </source>
</evidence>
<feature type="transmembrane region" description="Helical" evidence="7">
    <location>
        <begin position="6"/>
        <end position="28"/>
    </location>
</feature>
<reference evidence="8 9" key="1">
    <citation type="submission" date="2016-10" db="EMBL/GenBank/DDBJ databases">
        <authorList>
            <person name="de Groot N.N."/>
        </authorList>
    </citation>
    <scope>NUCLEOTIDE SEQUENCE [LARGE SCALE GENOMIC DNA]</scope>
    <source>
        <strain evidence="8 9">DSM 6059</strain>
    </source>
</reference>
<feature type="transmembrane region" description="Helical" evidence="7">
    <location>
        <begin position="40"/>
        <end position="61"/>
    </location>
</feature>
<keyword evidence="4 7" id="KW-0812">Transmembrane</keyword>
<organism evidence="8 9">
    <name type="scientific">Pseudoalteromonas denitrificans DSM 6059</name>
    <dbReference type="NCBI Taxonomy" id="1123010"/>
    <lineage>
        <taxon>Bacteria</taxon>
        <taxon>Pseudomonadati</taxon>
        <taxon>Pseudomonadota</taxon>
        <taxon>Gammaproteobacteria</taxon>
        <taxon>Alteromonadales</taxon>
        <taxon>Pseudoalteromonadaceae</taxon>
        <taxon>Pseudoalteromonas</taxon>
    </lineage>
</organism>
<keyword evidence="3" id="KW-1003">Cell membrane</keyword>
<protein>
    <submittedName>
        <fullName evidence="8">Threonine/homoserine/homoserine lactone efflux protein</fullName>
    </submittedName>
</protein>
<dbReference type="InterPro" id="IPR001123">
    <property type="entry name" value="LeuE-type"/>
</dbReference>
<dbReference type="PANTHER" id="PTHR30086">
    <property type="entry name" value="ARGININE EXPORTER PROTEIN ARGO"/>
    <property type="match status" value="1"/>
</dbReference>
<evidence type="ECO:0000256" key="4">
    <source>
        <dbReference type="ARBA" id="ARBA00022692"/>
    </source>
</evidence>
<feature type="transmembrane region" description="Helical" evidence="7">
    <location>
        <begin position="67"/>
        <end position="88"/>
    </location>
</feature>
<evidence type="ECO:0000313" key="8">
    <source>
        <dbReference type="EMBL" id="SFD65603.1"/>
    </source>
</evidence>
<accession>A0A1I1UA18</accession>
<feature type="transmembrane region" description="Helical" evidence="7">
    <location>
        <begin position="117"/>
        <end position="139"/>
    </location>
</feature>
<evidence type="ECO:0000256" key="6">
    <source>
        <dbReference type="ARBA" id="ARBA00023136"/>
    </source>
</evidence>
<evidence type="ECO:0000256" key="2">
    <source>
        <dbReference type="ARBA" id="ARBA00007928"/>
    </source>
</evidence>
<dbReference type="GO" id="GO:0042970">
    <property type="term" value="F:homoserine transmembrane transporter activity"/>
    <property type="evidence" value="ECO:0007669"/>
    <property type="project" value="TreeGrafter"/>
</dbReference>
<evidence type="ECO:0000313" key="9">
    <source>
        <dbReference type="Proteomes" id="UP000198862"/>
    </source>
</evidence>
<keyword evidence="9" id="KW-1185">Reference proteome</keyword>
<keyword evidence="6 7" id="KW-0472">Membrane</keyword>
<dbReference type="PIRSF" id="PIRSF006324">
    <property type="entry name" value="LeuE"/>
    <property type="match status" value="1"/>
</dbReference>
<gene>
    <name evidence="8" type="ORF">SAMN02745724_05105</name>
</gene>
<sequence>MQLESWFAFCSIAIIAAAIPGPAVLLIITHSLQFGALGSVFTIIGNVSGLLILSACSVLGLTALVKVSATGFIVIKIIGALYLLYLGIKLWRNGVKVSNSGINKTEKFNPKRLYSQGLFISLTNPKSIIFTSALFPQFIIISEPLLSQFIILVITLMMSSFMCLISYSVLSNKIKIYALGKEVGSKIGKIFGATFICASGALITSTQNRL</sequence>
<comment type="similarity">
    <text evidence="2">Belongs to the Rht family.</text>
</comment>
<feature type="transmembrane region" description="Helical" evidence="7">
    <location>
        <begin position="145"/>
        <end position="170"/>
    </location>
</feature>
<dbReference type="OrthoDB" id="9804822at2"/>
<dbReference type="GO" id="GO:0005886">
    <property type="term" value="C:plasma membrane"/>
    <property type="evidence" value="ECO:0007669"/>
    <property type="project" value="UniProtKB-SubCell"/>
</dbReference>
<comment type="subcellular location">
    <subcellularLocation>
        <location evidence="1">Cell membrane</location>
        <topology evidence="1">Multi-pass membrane protein</topology>
    </subcellularLocation>
</comment>
<dbReference type="Pfam" id="PF01810">
    <property type="entry name" value="LysE"/>
    <property type="match status" value="1"/>
</dbReference>
<dbReference type="STRING" id="1123010.SAMN02745724_05105"/>
<dbReference type="RefSeq" id="WP_091991470.1">
    <property type="nucleotide sequence ID" value="NZ_FOLO01000081.1"/>
</dbReference>